<evidence type="ECO:0000313" key="3">
    <source>
        <dbReference type="EMBL" id="CEM39323.1"/>
    </source>
</evidence>
<feature type="region of interest" description="Disordered" evidence="1">
    <location>
        <begin position="154"/>
        <end position="184"/>
    </location>
</feature>
<feature type="chain" id="PRO_5005190968" evidence="2">
    <location>
        <begin position="17"/>
        <end position="184"/>
    </location>
</feature>
<sequence>MLGIYVFGSFGLLAGAAIPSKPKTLNGYSHRHAARARRKTLRQLETLVIEFKTACKGGDMLEAFKIYTQIKEQLAAVFRLKTLQTSWGYHWPAKALEWFEELQKVITDIDLTPKENLAAVVATVAERVGLDNIITASATQNTAKGEMSISITIRDNNKPSTPLQHQQTNTTAASGSSDSLTATS</sequence>
<keyword evidence="2" id="KW-0732">Signal</keyword>
<dbReference type="InParanoid" id="A0A0G4H632"/>
<gene>
    <name evidence="3" type="ORF">Vbra_19605</name>
</gene>
<accession>A0A0G4H632</accession>
<proteinExistence type="predicted"/>
<keyword evidence="4" id="KW-1185">Reference proteome</keyword>
<reference evidence="3 4" key="1">
    <citation type="submission" date="2014-11" db="EMBL/GenBank/DDBJ databases">
        <authorList>
            <person name="Zhu J."/>
            <person name="Qi W."/>
            <person name="Song R."/>
        </authorList>
    </citation>
    <scope>NUCLEOTIDE SEQUENCE [LARGE SCALE GENOMIC DNA]</scope>
</reference>
<evidence type="ECO:0000256" key="2">
    <source>
        <dbReference type="SAM" id="SignalP"/>
    </source>
</evidence>
<protein>
    <submittedName>
        <fullName evidence="3">Uncharacterized protein</fullName>
    </submittedName>
</protein>
<name>A0A0G4H632_VITBC</name>
<dbReference type="AlphaFoldDB" id="A0A0G4H632"/>
<dbReference type="Proteomes" id="UP000041254">
    <property type="component" value="Unassembled WGS sequence"/>
</dbReference>
<evidence type="ECO:0000256" key="1">
    <source>
        <dbReference type="SAM" id="MobiDB-lite"/>
    </source>
</evidence>
<feature type="signal peptide" evidence="2">
    <location>
        <begin position="1"/>
        <end position="16"/>
    </location>
</feature>
<organism evidence="3 4">
    <name type="scientific">Vitrella brassicaformis (strain CCMP3155)</name>
    <dbReference type="NCBI Taxonomy" id="1169540"/>
    <lineage>
        <taxon>Eukaryota</taxon>
        <taxon>Sar</taxon>
        <taxon>Alveolata</taxon>
        <taxon>Colpodellida</taxon>
        <taxon>Vitrellaceae</taxon>
        <taxon>Vitrella</taxon>
    </lineage>
</organism>
<evidence type="ECO:0000313" key="4">
    <source>
        <dbReference type="Proteomes" id="UP000041254"/>
    </source>
</evidence>
<dbReference type="VEuPathDB" id="CryptoDB:Vbra_19605"/>
<dbReference type="EMBL" id="CDMY01001036">
    <property type="protein sequence ID" value="CEM39323.1"/>
    <property type="molecule type" value="Genomic_DNA"/>
</dbReference>